<dbReference type="AlphaFoldDB" id="A0AAU9CVE9"/>
<dbReference type="SUPFAM" id="SSF51004">
    <property type="entry name" value="C-terminal (heme d1) domain of cytochrome cd1-nitrite reductase"/>
    <property type="match status" value="1"/>
</dbReference>
<dbReference type="Pfam" id="PF10282">
    <property type="entry name" value="Lactonase"/>
    <property type="match status" value="1"/>
</dbReference>
<dbReference type="Gene3D" id="2.130.10.10">
    <property type="entry name" value="YVTN repeat-like/Quinoprotein amine dehydrogenase"/>
    <property type="match status" value="1"/>
</dbReference>
<dbReference type="PANTHER" id="PTHR30344:SF1">
    <property type="entry name" value="6-PHOSPHOGLUCONOLACTONASE"/>
    <property type="match status" value="1"/>
</dbReference>
<name>A0AAU9CVE9_9LACO</name>
<evidence type="ECO:0000313" key="2">
    <source>
        <dbReference type="EMBL" id="BDR56361.1"/>
    </source>
</evidence>
<keyword evidence="3" id="KW-1185">Reference proteome</keyword>
<dbReference type="Proteomes" id="UP001321804">
    <property type="component" value="Chromosome"/>
</dbReference>
<proteinExistence type="inferred from homology"/>
<dbReference type="KEGG" id="xak:KIMC2_09230"/>
<comment type="similarity">
    <text evidence="1">Belongs to the cycloisomerase 2 family.</text>
</comment>
<dbReference type="InterPro" id="IPR050282">
    <property type="entry name" value="Cycloisomerase_2"/>
</dbReference>
<sequence length="334" mass="37536">MNIITGGYTKKNSQGIYISKINMQTYEVSDPSLLIKIDNPTYLVIFDETIISILKNKDQGGIACFKKQGENFKKVSEYVKDQTPPAYVAVNKEHNLIFDANYHAGTVNLYSLSNDGKIDLLDSYTNHGKGIKDEQDSSHFHYIDLTPDEKLISCDLGTDEIILFETSNKKLSVSQKIKVDPGFGPRHIIFNPNGNYFYCIGELGSEIKIFSYGEQIEEIESYPTIPAGYDGHNGASAIKISKDGTHLYAANRGFNSIIVFEVKNNGAKLKEIQNISTEGDFPRDFAINDHYKLLFVGNQNTDNGTLFKILDNGSLKIQQKNIKLHEPTFVEFFE</sequence>
<dbReference type="GO" id="GO:0005829">
    <property type="term" value="C:cytosol"/>
    <property type="evidence" value="ECO:0007669"/>
    <property type="project" value="TreeGrafter"/>
</dbReference>
<protein>
    <submittedName>
        <fullName evidence="2">6-phosphogluconolactonase</fullName>
    </submittedName>
</protein>
<dbReference type="InterPro" id="IPR011048">
    <property type="entry name" value="Haem_d1_sf"/>
</dbReference>
<dbReference type="GO" id="GO:0017057">
    <property type="term" value="F:6-phosphogluconolactonase activity"/>
    <property type="evidence" value="ECO:0007669"/>
    <property type="project" value="TreeGrafter"/>
</dbReference>
<dbReference type="RefSeq" id="WP_317698280.1">
    <property type="nucleotide sequence ID" value="NZ_AP026801.1"/>
</dbReference>
<accession>A0AAU9CVE9</accession>
<evidence type="ECO:0000256" key="1">
    <source>
        <dbReference type="ARBA" id="ARBA00005564"/>
    </source>
</evidence>
<reference evidence="2 3" key="1">
    <citation type="journal article" date="2023" name="Microbiol. Spectr.">
        <title>Symbiosis of Carpenter Bees with Uncharacterized Lactic Acid Bacteria Showing NAD Auxotrophy.</title>
        <authorList>
            <person name="Kawasaki S."/>
            <person name="Ozawa K."/>
            <person name="Mori T."/>
            <person name="Yamamoto A."/>
            <person name="Ito M."/>
            <person name="Ohkuma M."/>
            <person name="Sakamoto M."/>
            <person name="Matsutani M."/>
        </authorList>
    </citation>
    <scope>NUCLEOTIDE SEQUENCE [LARGE SCALE GENOMIC DNA]</scope>
    <source>
        <strain evidence="2 3">KimC2</strain>
    </source>
</reference>
<dbReference type="PANTHER" id="PTHR30344">
    <property type="entry name" value="6-PHOSPHOGLUCONOLACTONASE-RELATED"/>
    <property type="match status" value="1"/>
</dbReference>
<dbReference type="InterPro" id="IPR015943">
    <property type="entry name" value="WD40/YVTN_repeat-like_dom_sf"/>
</dbReference>
<dbReference type="InterPro" id="IPR019405">
    <property type="entry name" value="Lactonase_7-beta_prop"/>
</dbReference>
<dbReference type="EMBL" id="AP026801">
    <property type="protein sequence ID" value="BDR56361.1"/>
    <property type="molecule type" value="Genomic_DNA"/>
</dbReference>
<evidence type="ECO:0000313" key="3">
    <source>
        <dbReference type="Proteomes" id="UP001321804"/>
    </source>
</evidence>
<gene>
    <name evidence="2" type="ORF">KIMC2_09230</name>
</gene>
<organism evidence="2 3">
    <name type="scientific">Xylocopilactobacillus apis</name>
    <dbReference type="NCBI Taxonomy" id="2932183"/>
    <lineage>
        <taxon>Bacteria</taxon>
        <taxon>Bacillati</taxon>
        <taxon>Bacillota</taxon>
        <taxon>Bacilli</taxon>
        <taxon>Lactobacillales</taxon>
        <taxon>Lactobacillaceae</taxon>
        <taxon>Xylocopilactobacillus</taxon>
    </lineage>
</organism>